<comment type="caution">
    <text evidence="2">The sequence shown here is derived from an EMBL/GenBank/DDBJ whole genome shotgun (WGS) entry which is preliminary data.</text>
</comment>
<dbReference type="SUPFAM" id="SSF53474">
    <property type="entry name" value="alpha/beta-Hydrolases"/>
    <property type="match status" value="1"/>
</dbReference>
<feature type="domain" description="AB hydrolase-1" evidence="1">
    <location>
        <begin position="13"/>
        <end position="197"/>
    </location>
</feature>
<keyword evidence="3" id="KW-1185">Reference proteome</keyword>
<organism evidence="2 3">
    <name type="scientific">Methylorubrum zatmanii</name>
    <dbReference type="NCBI Taxonomy" id="29429"/>
    <lineage>
        <taxon>Bacteria</taxon>
        <taxon>Pseudomonadati</taxon>
        <taxon>Pseudomonadota</taxon>
        <taxon>Alphaproteobacteria</taxon>
        <taxon>Hyphomicrobiales</taxon>
        <taxon>Methylobacteriaceae</taxon>
        <taxon>Methylorubrum</taxon>
    </lineage>
</organism>
<dbReference type="PANTHER" id="PTHR43689">
    <property type="entry name" value="HYDROLASE"/>
    <property type="match status" value="1"/>
</dbReference>
<proteinExistence type="predicted"/>
<evidence type="ECO:0000313" key="3">
    <source>
        <dbReference type="Proteomes" id="UP001596237"/>
    </source>
</evidence>
<accession>A0ABW1WXP4</accession>
<gene>
    <name evidence="2" type="ORF">ACFQDP_24450</name>
</gene>
<name>A0ABW1WXP4_9HYPH</name>
<dbReference type="Proteomes" id="UP001596237">
    <property type="component" value="Unassembled WGS sequence"/>
</dbReference>
<dbReference type="InterPro" id="IPR000073">
    <property type="entry name" value="AB_hydrolase_1"/>
</dbReference>
<dbReference type="RefSeq" id="WP_192280238.1">
    <property type="nucleotide sequence ID" value="NZ_JBHSTT010000098.1"/>
</dbReference>
<evidence type="ECO:0000313" key="2">
    <source>
        <dbReference type="EMBL" id="MFC6392457.1"/>
    </source>
</evidence>
<dbReference type="PANTHER" id="PTHR43689:SF8">
    <property type="entry name" value="ALPHA_BETA-HYDROLASES SUPERFAMILY PROTEIN"/>
    <property type="match status" value="1"/>
</dbReference>
<dbReference type="Gene3D" id="3.40.50.1820">
    <property type="entry name" value="alpha/beta hydrolase"/>
    <property type="match status" value="2"/>
</dbReference>
<dbReference type="GO" id="GO:0016787">
    <property type="term" value="F:hydrolase activity"/>
    <property type="evidence" value="ECO:0007669"/>
    <property type="project" value="UniProtKB-KW"/>
</dbReference>
<protein>
    <submittedName>
        <fullName evidence="2">Alpha/beta fold hydrolase</fullName>
    </submittedName>
</protein>
<reference evidence="3" key="1">
    <citation type="journal article" date="2019" name="Int. J. Syst. Evol. Microbiol.">
        <title>The Global Catalogue of Microorganisms (GCM) 10K type strain sequencing project: providing services to taxonomists for standard genome sequencing and annotation.</title>
        <authorList>
            <consortium name="The Broad Institute Genomics Platform"/>
            <consortium name="The Broad Institute Genome Sequencing Center for Infectious Disease"/>
            <person name="Wu L."/>
            <person name="Ma J."/>
        </authorList>
    </citation>
    <scope>NUCLEOTIDE SEQUENCE [LARGE SCALE GENOMIC DNA]</scope>
    <source>
        <strain evidence="3">CCUG 36916</strain>
    </source>
</reference>
<dbReference type="EMBL" id="JBHSTT010000098">
    <property type="protein sequence ID" value="MFC6392457.1"/>
    <property type="molecule type" value="Genomic_DNA"/>
</dbReference>
<keyword evidence="2" id="KW-0378">Hydrolase</keyword>
<sequence length="212" mass="22120">MPKSPSKPSSKTLFLPGASGHASFWKPVADRARLDGVFFSWPGLGAEPSRPGIAGIDDLVALVARDITEPVNIVAQSMGGLIALKLALTRPGSVERLVLAVTSGGVPVADLGGADWQPDYFTAFPNAARWIAGPVCDLSSRIPTVKARTLLLWGGADPISPVAVGERLLTLLPNARLRVFPDAGHDLAQTHGDAVAAEIGQHLIDDASASPR</sequence>
<evidence type="ECO:0000259" key="1">
    <source>
        <dbReference type="Pfam" id="PF12697"/>
    </source>
</evidence>
<dbReference type="InterPro" id="IPR029058">
    <property type="entry name" value="AB_hydrolase_fold"/>
</dbReference>
<dbReference type="Pfam" id="PF12697">
    <property type="entry name" value="Abhydrolase_6"/>
    <property type="match status" value="1"/>
</dbReference>